<evidence type="ECO:0000256" key="3">
    <source>
        <dbReference type="ARBA" id="ARBA00004771"/>
    </source>
</evidence>
<keyword evidence="5 13" id="KW-0808">Transferase</keyword>
<evidence type="ECO:0000256" key="6">
    <source>
        <dbReference type="ARBA" id="ARBA00022824"/>
    </source>
</evidence>
<feature type="domain" description="O-acyltransferase WSD1-like N-terminal" evidence="11">
    <location>
        <begin position="101"/>
        <end position="252"/>
    </location>
</feature>
<dbReference type="InterPro" id="IPR004255">
    <property type="entry name" value="O-acyltransferase_WSD1_N"/>
</dbReference>
<dbReference type="PANTHER" id="PTHR31650">
    <property type="entry name" value="O-ACYLTRANSFERASE (WSD1-LIKE) FAMILY PROTEIN"/>
    <property type="match status" value="1"/>
</dbReference>
<dbReference type="EMBL" id="PJQY01003759">
    <property type="protein sequence ID" value="PQM34757.1"/>
    <property type="molecule type" value="Genomic_DNA"/>
</dbReference>
<feature type="domain" description="O-acyltransferase WSD1 C-terminal" evidence="12">
    <location>
        <begin position="306"/>
        <end position="449"/>
    </location>
</feature>
<evidence type="ECO:0000256" key="1">
    <source>
        <dbReference type="ARBA" id="ARBA00004162"/>
    </source>
</evidence>
<dbReference type="InterPro" id="IPR045034">
    <property type="entry name" value="O-acyltransferase_WSD1-like"/>
</dbReference>
<dbReference type="AlphaFoldDB" id="A0A314UBE1"/>
<evidence type="ECO:0000256" key="4">
    <source>
        <dbReference type="ARBA" id="ARBA00005189"/>
    </source>
</evidence>
<evidence type="ECO:0000259" key="11">
    <source>
        <dbReference type="Pfam" id="PF03007"/>
    </source>
</evidence>
<keyword evidence="14" id="KW-1185">Reference proteome</keyword>
<evidence type="ECO:0000256" key="5">
    <source>
        <dbReference type="ARBA" id="ARBA00022679"/>
    </source>
</evidence>
<dbReference type="UniPathway" id="UPA00282"/>
<dbReference type="STRING" id="2094558.A0A314UBE1"/>
<dbReference type="GO" id="GO:0005789">
    <property type="term" value="C:endoplasmic reticulum membrane"/>
    <property type="evidence" value="ECO:0007669"/>
    <property type="project" value="UniProtKB-SubCell"/>
</dbReference>
<evidence type="ECO:0000256" key="8">
    <source>
        <dbReference type="ARBA" id="ARBA00024360"/>
    </source>
</evidence>
<evidence type="ECO:0000313" key="13">
    <source>
        <dbReference type="EMBL" id="PQM34757.1"/>
    </source>
</evidence>
<dbReference type="InterPro" id="IPR009721">
    <property type="entry name" value="O-acyltransferase_WSD1_C"/>
</dbReference>
<evidence type="ECO:0000256" key="10">
    <source>
        <dbReference type="ARBA" id="ARBA00048109"/>
    </source>
</evidence>
<evidence type="ECO:0000256" key="9">
    <source>
        <dbReference type="ARBA" id="ARBA00047604"/>
    </source>
</evidence>
<evidence type="ECO:0000256" key="7">
    <source>
        <dbReference type="ARBA" id="ARBA00023315"/>
    </source>
</evidence>
<comment type="catalytic activity">
    <reaction evidence="10">
        <text>an acyl-CoA + a 1,2-diacyl-sn-glycerol = a triacyl-sn-glycerol + CoA</text>
        <dbReference type="Rhea" id="RHEA:10868"/>
        <dbReference type="ChEBI" id="CHEBI:17815"/>
        <dbReference type="ChEBI" id="CHEBI:57287"/>
        <dbReference type="ChEBI" id="CHEBI:58342"/>
        <dbReference type="ChEBI" id="CHEBI:64615"/>
        <dbReference type="EC" id="2.3.1.20"/>
    </reaction>
</comment>
<dbReference type="GO" id="GO:0047196">
    <property type="term" value="F:long-chain-alcohol O-fatty-acyltransferase activity"/>
    <property type="evidence" value="ECO:0007669"/>
    <property type="project" value="UniProtKB-EC"/>
</dbReference>
<protein>
    <submittedName>
        <fullName evidence="13">O-acyltransferase WSD1</fullName>
    </submittedName>
</protein>
<organism evidence="13 14">
    <name type="scientific">Prunus yedoensis var. nudiflora</name>
    <dbReference type="NCBI Taxonomy" id="2094558"/>
    <lineage>
        <taxon>Eukaryota</taxon>
        <taxon>Viridiplantae</taxon>
        <taxon>Streptophyta</taxon>
        <taxon>Embryophyta</taxon>
        <taxon>Tracheophyta</taxon>
        <taxon>Spermatophyta</taxon>
        <taxon>Magnoliopsida</taxon>
        <taxon>eudicotyledons</taxon>
        <taxon>Gunneridae</taxon>
        <taxon>Pentapetalae</taxon>
        <taxon>rosids</taxon>
        <taxon>fabids</taxon>
        <taxon>Rosales</taxon>
        <taxon>Rosaceae</taxon>
        <taxon>Amygdaloideae</taxon>
        <taxon>Amygdaleae</taxon>
        <taxon>Prunus</taxon>
    </lineage>
</organism>
<dbReference type="Pfam" id="PF06974">
    <property type="entry name" value="WS_DGAT_C"/>
    <property type="match status" value="1"/>
</dbReference>
<evidence type="ECO:0000259" key="12">
    <source>
        <dbReference type="Pfam" id="PF06974"/>
    </source>
</evidence>
<evidence type="ECO:0000313" key="14">
    <source>
        <dbReference type="Proteomes" id="UP000250321"/>
    </source>
</evidence>
<keyword evidence="6" id="KW-0256">Endoplasmic reticulum</keyword>
<accession>A0A314UBE1</accession>
<dbReference type="GO" id="GO:0005886">
    <property type="term" value="C:plasma membrane"/>
    <property type="evidence" value="ECO:0007669"/>
    <property type="project" value="UniProtKB-SubCell"/>
</dbReference>
<reference evidence="13 14" key="1">
    <citation type="submission" date="2018-02" db="EMBL/GenBank/DDBJ databases">
        <title>Draft genome of wild Prunus yedoensis var. nudiflora.</title>
        <authorList>
            <person name="Baek S."/>
            <person name="Kim J.-H."/>
            <person name="Choi K."/>
            <person name="Kim G.-B."/>
            <person name="Cho A."/>
            <person name="Jang H."/>
            <person name="Shin C.-H."/>
            <person name="Yu H.-J."/>
            <person name="Mun J.-H."/>
        </authorList>
    </citation>
    <scope>NUCLEOTIDE SEQUENCE [LARGE SCALE GENOMIC DNA]</scope>
    <source>
        <strain evidence="14">cv. Jeju island</strain>
        <tissue evidence="13">Leaf</tissue>
    </source>
</reference>
<evidence type="ECO:0000256" key="2">
    <source>
        <dbReference type="ARBA" id="ARBA00004586"/>
    </source>
</evidence>
<dbReference type="GO" id="GO:0004144">
    <property type="term" value="F:diacylglycerol O-acyltransferase activity"/>
    <property type="evidence" value="ECO:0007669"/>
    <property type="project" value="UniProtKB-EC"/>
</dbReference>
<comment type="catalytic activity">
    <reaction evidence="9">
        <text>a long chain fatty alcohol + a fatty acyl-CoA = a long-chain alcohol wax ester + CoA</text>
        <dbReference type="Rhea" id="RHEA:38443"/>
        <dbReference type="ChEBI" id="CHEBI:17135"/>
        <dbReference type="ChEBI" id="CHEBI:57287"/>
        <dbReference type="ChEBI" id="CHEBI:77636"/>
        <dbReference type="ChEBI" id="CHEBI:235323"/>
        <dbReference type="EC" id="2.3.1.75"/>
    </reaction>
</comment>
<comment type="caution">
    <text evidence="13">The sequence shown here is derived from an EMBL/GenBank/DDBJ whole genome shotgun (WGS) entry which is preliminary data.</text>
</comment>
<dbReference type="PANTHER" id="PTHR31650:SF34">
    <property type="entry name" value="O-ACYLTRANSFERASE WSD1-LIKE ISOFORM X1"/>
    <property type="match status" value="1"/>
</dbReference>
<name>A0A314UBE1_PRUYE</name>
<dbReference type="GO" id="GO:0019432">
    <property type="term" value="P:triglyceride biosynthetic process"/>
    <property type="evidence" value="ECO:0007669"/>
    <property type="project" value="UniProtKB-UniPathway"/>
</dbReference>
<comment type="subcellular location">
    <subcellularLocation>
        <location evidence="1">Cell membrane</location>
        <topology evidence="1">Single-pass membrane protein</topology>
    </subcellularLocation>
    <subcellularLocation>
        <location evidence="2">Endoplasmic reticulum membrane</location>
    </subcellularLocation>
</comment>
<comment type="pathway">
    <text evidence="3">Glycerolipid metabolism; triacylglycerol biosynthesis.</text>
</comment>
<sequence>MELEELEGLEPVSPNGQYFSSDALSLSILAVLEFEIPIDLESQAMFLLKNVFLPISPRFSSIMVENNGKKEWKRVEVKLEDHLYIPTFPSNLSPKSYDKYIDDYLSKLSTERFPQGKPLWEVHIINYPTSNAAGNIIIKFHHALGDGYSLMGALISSLRRADDPSLPLTFPSQQRSESKKENFVTKTFSVVCNTISDFWSASLKIMKEDDLTPIKSGNDAIEFRPSTVSTMTFSLDQIKSIKNKLGMTVNDVLTGMIFFGTRLYMQEINQSSSKADCTSLMLINTRLIGDYVSIEEMMKPNSKTPWGNRFTWVQISVPKLTQFSNALDFIRNTHKIIKKKRSSLAAYLSSGLLEILNKYGSHEASSRYIHNTVKNSSMVISNMIGPVEKMSLANYPIKGLYFLMGGIPQGFQITIVSYMGKVRLAFKMEKGLIDPQKFESCMQNALEMILKDSDLMRNN</sequence>
<proteinExistence type="inferred from homology"/>
<keyword evidence="7 13" id="KW-0012">Acyltransferase</keyword>
<gene>
    <name evidence="13" type="ORF">Pyn_36292</name>
</gene>
<comment type="similarity">
    <text evidence="8">In the N-terminal section; belongs to the long-chain O-acyltransferase family.</text>
</comment>
<dbReference type="Pfam" id="PF03007">
    <property type="entry name" value="WS_DGAT_cat"/>
    <property type="match status" value="1"/>
</dbReference>
<comment type="pathway">
    <text evidence="4">Lipid metabolism.</text>
</comment>
<dbReference type="OrthoDB" id="619536at2759"/>
<dbReference type="Proteomes" id="UP000250321">
    <property type="component" value="Unassembled WGS sequence"/>
</dbReference>